<name>A0AA37QC23_9BACT</name>
<evidence type="ECO:0000256" key="2">
    <source>
        <dbReference type="ARBA" id="ARBA00004236"/>
    </source>
</evidence>
<evidence type="ECO:0000256" key="8">
    <source>
        <dbReference type="SAM" id="Phobius"/>
    </source>
</evidence>
<dbReference type="PANTHER" id="PTHR13806">
    <property type="entry name" value="FLOTILLIN-RELATED"/>
    <property type="match status" value="1"/>
</dbReference>
<keyword evidence="5 8" id="KW-0472">Membrane</keyword>
<evidence type="ECO:0000259" key="9">
    <source>
        <dbReference type="SMART" id="SM00244"/>
    </source>
</evidence>
<keyword evidence="8" id="KW-0812">Transmembrane</keyword>
<dbReference type="CDD" id="cd03399">
    <property type="entry name" value="SPFH_flotillin"/>
    <property type="match status" value="1"/>
</dbReference>
<evidence type="ECO:0000256" key="5">
    <source>
        <dbReference type="ARBA" id="ARBA00023136"/>
    </source>
</evidence>
<evidence type="ECO:0000313" key="10">
    <source>
        <dbReference type="EMBL" id="GLC26121.1"/>
    </source>
</evidence>
<protein>
    <submittedName>
        <fullName evidence="10">Flotillin</fullName>
    </submittedName>
</protein>
<dbReference type="RefSeq" id="WP_284350589.1">
    <property type="nucleotide sequence ID" value="NZ_BRXS01000004.1"/>
</dbReference>
<dbReference type="PANTHER" id="PTHR13806:SF31">
    <property type="entry name" value="FLOTILLIN-LIKE PROTEIN 1-RELATED"/>
    <property type="match status" value="1"/>
</dbReference>
<feature type="transmembrane region" description="Helical" evidence="8">
    <location>
        <begin position="16"/>
        <end position="37"/>
    </location>
</feature>
<dbReference type="InterPro" id="IPR027705">
    <property type="entry name" value="Flotillin_fam"/>
</dbReference>
<evidence type="ECO:0000256" key="3">
    <source>
        <dbReference type="ARBA" id="ARBA00007161"/>
    </source>
</evidence>
<comment type="caution">
    <text evidence="10">The sequence shown here is derived from an EMBL/GenBank/DDBJ whole genome shotgun (WGS) entry which is preliminary data.</text>
</comment>
<feature type="coiled-coil region" evidence="6">
    <location>
        <begin position="362"/>
        <end position="428"/>
    </location>
</feature>
<evidence type="ECO:0000256" key="6">
    <source>
        <dbReference type="SAM" id="Coils"/>
    </source>
</evidence>
<keyword evidence="11" id="KW-1185">Reference proteome</keyword>
<evidence type="ECO:0000256" key="1">
    <source>
        <dbReference type="ARBA" id="ARBA00004167"/>
    </source>
</evidence>
<evidence type="ECO:0000256" key="4">
    <source>
        <dbReference type="ARBA" id="ARBA00022475"/>
    </source>
</evidence>
<organism evidence="10 11">
    <name type="scientific">Roseisolibacter agri</name>
    <dbReference type="NCBI Taxonomy" id="2014610"/>
    <lineage>
        <taxon>Bacteria</taxon>
        <taxon>Pseudomonadati</taxon>
        <taxon>Gemmatimonadota</taxon>
        <taxon>Gemmatimonadia</taxon>
        <taxon>Gemmatimonadales</taxon>
        <taxon>Gemmatimonadaceae</taxon>
        <taxon>Roseisolibacter</taxon>
    </lineage>
</organism>
<dbReference type="EMBL" id="BRXS01000004">
    <property type="protein sequence ID" value="GLC26121.1"/>
    <property type="molecule type" value="Genomic_DNA"/>
</dbReference>
<accession>A0AA37QC23</accession>
<sequence>MILALLQLADSLPKNAFALGGGALAALLVFGMLVLFASRYKRCPANKILVISGSVGSGNAAKCISGGGAFVWPVIQEYAYLGLDPIRMDVPLGDALSLENIRISVPAVFTVAIGTEPEVRQNAAIRLLNMTHEAIEGTAHDIIVGQLRAVIASMKIDEINRDRDGFLHKVQHQLEPELRKIGLVLLNVNIKDLRDASGYLEALGKQAAQQAIQQARGDVAEQEKLGEIRVAQADREKVTAVAQAEKEREISLRETLREQAVRLAELDKEQAVGEQTAGLERDAQVKEAQRTQAIRIAQLDKEQRIAEQTAGFEREAAVAAADQKKRVAIAEANAQAIAGEADAQGRIATTNAALAVTNAEAYQTSETRKREAEAAVQEAQNRAMARAALAEAERVEAEQRARLEAPAKAEKARTIVEAEAEAEKARIAALAEAAARYATLEAEAKGQYEIMSKKAEAMARMVEAAGGDPKAAFQLMMVEQLPQLAETAARAISNIRFDKVVVWEGGNASGNGAAVGGSAGFIQNLARSMPPMMQVLRDIAGVEVPGFLGTMQGDGVTPPAVVPPTVATPASPTAQVAAAQPVSETSGD</sequence>
<comment type="similarity">
    <text evidence="3">Belongs to the band 7/mec-2 family. Flotillin subfamily.</text>
</comment>
<dbReference type="SUPFAM" id="SSF117892">
    <property type="entry name" value="Band 7/SPFH domain"/>
    <property type="match status" value="1"/>
</dbReference>
<dbReference type="GO" id="GO:0005886">
    <property type="term" value="C:plasma membrane"/>
    <property type="evidence" value="ECO:0007669"/>
    <property type="project" value="UniProtKB-SubCell"/>
</dbReference>
<dbReference type="Proteomes" id="UP001161325">
    <property type="component" value="Unassembled WGS sequence"/>
</dbReference>
<keyword evidence="4" id="KW-1003">Cell membrane</keyword>
<dbReference type="Gene3D" id="3.30.479.30">
    <property type="entry name" value="Band 7 domain"/>
    <property type="match status" value="1"/>
</dbReference>
<feature type="region of interest" description="Disordered" evidence="7">
    <location>
        <begin position="567"/>
        <end position="588"/>
    </location>
</feature>
<evidence type="ECO:0000256" key="7">
    <source>
        <dbReference type="SAM" id="MobiDB-lite"/>
    </source>
</evidence>
<gene>
    <name evidence="10" type="ORF">rosag_26340</name>
</gene>
<dbReference type="SMART" id="SM00244">
    <property type="entry name" value="PHB"/>
    <property type="match status" value="1"/>
</dbReference>
<dbReference type="InterPro" id="IPR001107">
    <property type="entry name" value="Band_7"/>
</dbReference>
<dbReference type="InterPro" id="IPR036013">
    <property type="entry name" value="Band_7/SPFH_dom_sf"/>
</dbReference>
<reference evidence="10" key="1">
    <citation type="submission" date="2022-08" db="EMBL/GenBank/DDBJ databases">
        <title>Draft genome sequencing of Roseisolibacter agri AW1220.</title>
        <authorList>
            <person name="Tobiishi Y."/>
            <person name="Tonouchi A."/>
        </authorList>
    </citation>
    <scope>NUCLEOTIDE SEQUENCE</scope>
    <source>
        <strain evidence="10">AW1220</strain>
    </source>
</reference>
<dbReference type="Pfam" id="PF01145">
    <property type="entry name" value="Band_7"/>
    <property type="match status" value="1"/>
</dbReference>
<feature type="domain" description="Band 7" evidence="9">
    <location>
        <begin position="38"/>
        <end position="207"/>
    </location>
</feature>
<keyword evidence="8" id="KW-1133">Transmembrane helix</keyword>
<keyword evidence="6" id="KW-0175">Coiled coil</keyword>
<dbReference type="AlphaFoldDB" id="A0AA37QC23"/>
<comment type="subcellular location">
    <subcellularLocation>
        <location evidence="2">Cell membrane</location>
    </subcellularLocation>
    <subcellularLocation>
        <location evidence="1">Membrane</location>
        <topology evidence="1">Single-pass membrane protein</topology>
    </subcellularLocation>
</comment>
<proteinExistence type="inferred from homology"/>
<evidence type="ECO:0000313" key="11">
    <source>
        <dbReference type="Proteomes" id="UP001161325"/>
    </source>
</evidence>